<name>A0A1F5C7V5_9BACT</name>
<evidence type="ECO:0000313" key="3">
    <source>
        <dbReference type="Proteomes" id="UP000177947"/>
    </source>
</evidence>
<dbReference type="Proteomes" id="UP000177947">
    <property type="component" value="Unassembled WGS sequence"/>
</dbReference>
<sequence>MTRPDEKEIEKFEKIIESIKQLEKALKIKIKEARMNPLDGIMKMRKKIIKTRDIIKRLQEKEKKLLKEIQSKCKHKSIIETPHHEGIFGINPPRRICLMCSIEEVKQDDEWGCGYKTLREIPIRIVTIKEFYTYRESSNLLK</sequence>
<evidence type="ECO:0000256" key="1">
    <source>
        <dbReference type="SAM" id="Coils"/>
    </source>
</evidence>
<proteinExistence type="predicted"/>
<accession>A0A1F5C7V5</accession>
<protein>
    <submittedName>
        <fullName evidence="2">Uncharacterized protein</fullName>
    </submittedName>
</protein>
<comment type="caution">
    <text evidence="2">The sequence shown here is derived from an EMBL/GenBank/DDBJ whole genome shotgun (WGS) entry which is preliminary data.</text>
</comment>
<feature type="coiled-coil region" evidence="1">
    <location>
        <begin position="16"/>
        <end position="68"/>
    </location>
</feature>
<evidence type="ECO:0000313" key="2">
    <source>
        <dbReference type="EMBL" id="OGD38921.1"/>
    </source>
</evidence>
<gene>
    <name evidence="2" type="ORF">A2907_02390</name>
</gene>
<dbReference type="AlphaFoldDB" id="A0A1F5C7V5"/>
<keyword evidence="1" id="KW-0175">Coiled coil</keyword>
<organism evidence="2 3">
    <name type="scientific">Candidatus Azambacteria bacterium RIFCSPLOWO2_01_FULL_37_9</name>
    <dbReference type="NCBI Taxonomy" id="1797297"/>
    <lineage>
        <taxon>Bacteria</taxon>
        <taxon>Candidatus Azamiibacteriota</taxon>
    </lineage>
</organism>
<dbReference type="EMBL" id="MEYQ01000024">
    <property type="protein sequence ID" value="OGD38921.1"/>
    <property type="molecule type" value="Genomic_DNA"/>
</dbReference>
<reference evidence="2 3" key="1">
    <citation type="journal article" date="2016" name="Nat. Commun.">
        <title>Thousands of microbial genomes shed light on interconnected biogeochemical processes in an aquifer system.</title>
        <authorList>
            <person name="Anantharaman K."/>
            <person name="Brown C.T."/>
            <person name="Hug L.A."/>
            <person name="Sharon I."/>
            <person name="Castelle C.J."/>
            <person name="Probst A.J."/>
            <person name="Thomas B.C."/>
            <person name="Singh A."/>
            <person name="Wilkins M.J."/>
            <person name="Karaoz U."/>
            <person name="Brodie E.L."/>
            <person name="Williams K.H."/>
            <person name="Hubbard S.S."/>
            <person name="Banfield J.F."/>
        </authorList>
    </citation>
    <scope>NUCLEOTIDE SEQUENCE [LARGE SCALE GENOMIC DNA]</scope>
</reference>